<dbReference type="AlphaFoldDB" id="A0A1I7UGQ3"/>
<dbReference type="PANTHER" id="PTHR31464">
    <property type="entry name" value="PROTEIN CBG01266"/>
    <property type="match status" value="1"/>
</dbReference>
<dbReference type="PANTHER" id="PTHR31464:SF7">
    <property type="entry name" value="DUF4781 DOMAIN-CONTAINING PROTEIN"/>
    <property type="match status" value="1"/>
</dbReference>
<dbReference type="Proteomes" id="UP000095282">
    <property type="component" value="Unplaced"/>
</dbReference>
<accession>A0A1I7UGQ3</accession>
<dbReference type="eggNOG" id="ENOG502TJM1">
    <property type="taxonomic scope" value="Eukaryota"/>
</dbReference>
<evidence type="ECO:0000256" key="1">
    <source>
        <dbReference type="SAM" id="SignalP"/>
    </source>
</evidence>
<dbReference type="WBParaSite" id="Csp11.Scaffold629.g9152.t1">
    <property type="protein sequence ID" value="Csp11.Scaffold629.g9152.t1"/>
    <property type="gene ID" value="Csp11.Scaffold629.g9152"/>
</dbReference>
<dbReference type="Pfam" id="PF05075">
    <property type="entry name" value="DUF684"/>
    <property type="match status" value="1"/>
</dbReference>
<evidence type="ECO:0000313" key="3">
    <source>
        <dbReference type="WBParaSite" id="Csp11.Scaffold629.g9152.t1"/>
    </source>
</evidence>
<keyword evidence="1" id="KW-0732">Signal</keyword>
<sequence>MKTLILLAICSLGACYDGWTFSNTTDQFGGILTSRTRYLAYPKPDLETEEDVILPWNPITGNADNSLSDDDLKTIDDVFDVTNDVLEVGAAIKPLEKILGPLAALGELIRRLLHVGKRGDPVMDKLNSISHQIDMLGQKMSQDFADMKAFITEAIFDAEIVQGASTLNKFMQDTVAFPGNESISMFYQEYQRNPPIELGYKLMSYLEQPRTNPLVQAMAADPLKKTVTFDKWSSKLLNVMFQFFYIETYANGLFDNSTLYGPHRLEDKLQKLNETILEYAKHYKSNYWPSVVQKLVEDTQNQGIHYGNDRKAQEIRDAISQIMQDDIYTYFVIVYNNVKGYRNHAIGGSDYLYSYNLGNCNAAVMRTRRSRNPNSGVDHELQTRDLLKRHHKNKKNRCLKMLQDADKTNPSSTANAFIFKANPAVYSTGPVAPGRVANGWHTTWISTY</sequence>
<dbReference type="STRING" id="1561998.A0A1I7UGQ3"/>
<reference evidence="3" key="1">
    <citation type="submission" date="2016-11" db="UniProtKB">
        <authorList>
            <consortium name="WormBaseParasite"/>
        </authorList>
    </citation>
    <scope>IDENTIFICATION</scope>
</reference>
<organism evidence="2 3">
    <name type="scientific">Caenorhabditis tropicalis</name>
    <dbReference type="NCBI Taxonomy" id="1561998"/>
    <lineage>
        <taxon>Eukaryota</taxon>
        <taxon>Metazoa</taxon>
        <taxon>Ecdysozoa</taxon>
        <taxon>Nematoda</taxon>
        <taxon>Chromadorea</taxon>
        <taxon>Rhabditida</taxon>
        <taxon>Rhabditina</taxon>
        <taxon>Rhabditomorpha</taxon>
        <taxon>Rhabditoidea</taxon>
        <taxon>Rhabditidae</taxon>
        <taxon>Peloderinae</taxon>
        <taxon>Caenorhabditis</taxon>
    </lineage>
</organism>
<protein>
    <submittedName>
        <fullName evidence="3">Phospholipase B-like</fullName>
    </submittedName>
</protein>
<proteinExistence type="predicted"/>
<feature type="chain" id="PRO_5011977877" evidence="1">
    <location>
        <begin position="16"/>
        <end position="448"/>
    </location>
</feature>
<keyword evidence="2" id="KW-1185">Reference proteome</keyword>
<dbReference type="PROSITE" id="PS51257">
    <property type="entry name" value="PROKAR_LIPOPROTEIN"/>
    <property type="match status" value="1"/>
</dbReference>
<feature type="signal peptide" evidence="1">
    <location>
        <begin position="1"/>
        <end position="15"/>
    </location>
</feature>
<name>A0A1I7UGQ3_9PELO</name>
<dbReference type="InterPro" id="IPR007767">
    <property type="entry name" value="DUF684"/>
</dbReference>
<evidence type="ECO:0000313" key="2">
    <source>
        <dbReference type="Proteomes" id="UP000095282"/>
    </source>
</evidence>